<keyword evidence="1" id="KW-1133">Transmembrane helix</keyword>
<name>A0AAJ1VKI0_9FLAO</name>
<accession>A0AAJ1VKI0</accession>
<comment type="caution">
    <text evidence="3">The sequence shown here is derived from an EMBL/GenBank/DDBJ whole genome shotgun (WGS) entry which is preliminary data.</text>
</comment>
<keyword evidence="1" id="KW-0472">Membrane</keyword>
<keyword evidence="3" id="KW-0418">Kinase</keyword>
<sequence length="547" mass="64066">MQTSIFWTRLKKHQQYLYISMLLIAVFFIGSSLITPKITSVTEDLIQDIIQGNLKSKENIVAFEFNQLNNSFKNSQKILQNSQNNSFEFLKEKLLFTSDLAIENHSIYNSFVSIDIPKRIRETHFSNKEDSLYQKEIHTFLKNIHFVEDEVVIDTIITKANNVINRKIYIKKLSNNTVVYTGYDVDLISFWSYFSEAYKGDGGYTVVTNKDGICMLHPDTAYIGKKIDTYFSTISIEQVLNSSLKINGYYVPNNVNSLKDNAISEFLDLEVLRYYNTIKIGNTPLIVVVNFPVDIHLKETSKNLQEYFSWISFLAFTTFMLLLIASRLQLKKEYVENLKVVEEKEQLIYSNEKYQKENAILQLNQLKKKINPHFLFNSLNSLHVLIDVNPDLSQQFVLKLADVYRYLLDEREGNLISVKKEMSFLEQYIFLQEIRFNKSLHVTIKNNCDETILLKKIPFLSLETLVENAIKHNEITKQNPLVIQIFIDKEFITVKNNYTPRKCKTKDSYYIGLNYLENTYQYYQIYTFKTGVIGDEYVCKLPYITQK</sequence>
<dbReference type="Proteomes" id="UP001228636">
    <property type="component" value="Unassembled WGS sequence"/>
</dbReference>
<evidence type="ECO:0000256" key="1">
    <source>
        <dbReference type="SAM" id="Phobius"/>
    </source>
</evidence>
<dbReference type="InterPro" id="IPR010559">
    <property type="entry name" value="Sig_transdc_His_kin_internal"/>
</dbReference>
<reference evidence="3 4" key="1">
    <citation type="journal article" date="2014" name="Int. J. Syst. Evol. Microbiol.">
        <title>Complete genome sequence of Corynebacterium casei LMG S-19264T (=DSM 44701T), isolated from a smear-ripened cheese.</title>
        <authorList>
            <consortium name="US DOE Joint Genome Institute (JGI-PGF)"/>
            <person name="Walter F."/>
            <person name="Albersmeier A."/>
            <person name="Kalinowski J."/>
            <person name="Ruckert C."/>
        </authorList>
    </citation>
    <scope>NUCLEOTIDE SEQUENCE [LARGE SCALE GENOMIC DNA]</scope>
    <source>
        <strain evidence="3 4">CECT 8670</strain>
    </source>
</reference>
<evidence type="ECO:0000313" key="3">
    <source>
        <dbReference type="EMBL" id="MDN3621297.1"/>
    </source>
</evidence>
<dbReference type="PANTHER" id="PTHR34220">
    <property type="entry name" value="SENSOR HISTIDINE KINASE YPDA"/>
    <property type="match status" value="1"/>
</dbReference>
<protein>
    <submittedName>
        <fullName evidence="3">Histidine kinase</fullName>
    </submittedName>
</protein>
<dbReference type="GO" id="GO:0016020">
    <property type="term" value="C:membrane"/>
    <property type="evidence" value="ECO:0007669"/>
    <property type="project" value="InterPro"/>
</dbReference>
<dbReference type="RefSeq" id="WP_261972990.1">
    <property type="nucleotide sequence ID" value="NZ_CP103460.1"/>
</dbReference>
<dbReference type="Pfam" id="PF06580">
    <property type="entry name" value="His_kinase"/>
    <property type="match status" value="1"/>
</dbReference>
<gene>
    <name evidence="3" type="ORF">QWY81_17655</name>
</gene>
<dbReference type="GO" id="GO:0000155">
    <property type="term" value="F:phosphorelay sensor kinase activity"/>
    <property type="evidence" value="ECO:0007669"/>
    <property type="project" value="InterPro"/>
</dbReference>
<dbReference type="PANTHER" id="PTHR34220:SF7">
    <property type="entry name" value="SENSOR HISTIDINE KINASE YPDA"/>
    <property type="match status" value="1"/>
</dbReference>
<dbReference type="CDD" id="cd18774">
    <property type="entry name" value="PDC2_HK_sensor"/>
    <property type="match status" value="1"/>
</dbReference>
<feature type="domain" description="Signal transduction histidine kinase internal region" evidence="2">
    <location>
        <begin position="362"/>
        <end position="439"/>
    </location>
</feature>
<organism evidence="3 4">
    <name type="scientific">Polaribacter sejongensis</name>
    <dbReference type="NCBI Taxonomy" id="985043"/>
    <lineage>
        <taxon>Bacteria</taxon>
        <taxon>Pseudomonadati</taxon>
        <taxon>Bacteroidota</taxon>
        <taxon>Flavobacteriia</taxon>
        <taxon>Flavobacteriales</taxon>
        <taxon>Flavobacteriaceae</taxon>
    </lineage>
</organism>
<evidence type="ECO:0000259" key="2">
    <source>
        <dbReference type="Pfam" id="PF06580"/>
    </source>
</evidence>
<feature type="transmembrane region" description="Helical" evidence="1">
    <location>
        <begin position="307"/>
        <end position="325"/>
    </location>
</feature>
<keyword evidence="1" id="KW-0812">Transmembrane</keyword>
<keyword evidence="3" id="KW-0808">Transferase</keyword>
<dbReference type="AlphaFoldDB" id="A0AAJ1VKI0"/>
<feature type="transmembrane region" description="Helical" evidence="1">
    <location>
        <begin position="16"/>
        <end position="34"/>
    </location>
</feature>
<dbReference type="Gene3D" id="3.30.450.20">
    <property type="entry name" value="PAS domain"/>
    <property type="match status" value="1"/>
</dbReference>
<dbReference type="EMBL" id="JAUFQH010000020">
    <property type="protein sequence ID" value="MDN3621297.1"/>
    <property type="molecule type" value="Genomic_DNA"/>
</dbReference>
<evidence type="ECO:0000313" key="4">
    <source>
        <dbReference type="Proteomes" id="UP001228636"/>
    </source>
</evidence>
<dbReference type="InterPro" id="IPR050640">
    <property type="entry name" value="Bact_2-comp_sensor_kinase"/>
</dbReference>
<proteinExistence type="predicted"/>